<dbReference type="PROSITE" id="PS00893">
    <property type="entry name" value="NUDIX_BOX"/>
    <property type="match status" value="1"/>
</dbReference>
<dbReference type="PROSITE" id="PS51462">
    <property type="entry name" value="NUDIX"/>
    <property type="match status" value="1"/>
</dbReference>
<evidence type="ECO:0000259" key="4">
    <source>
        <dbReference type="PROSITE" id="PS51462"/>
    </source>
</evidence>
<dbReference type="InterPro" id="IPR020476">
    <property type="entry name" value="Nudix_hydrolase"/>
</dbReference>
<dbReference type="Pfam" id="PF00293">
    <property type="entry name" value="NUDIX"/>
    <property type="match status" value="1"/>
</dbReference>
<evidence type="ECO:0000256" key="1">
    <source>
        <dbReference type="ARBA" id="ARBA00022801"/>
    </source>
</evidence>
<dbReference type="SUPFAM" id="SSF55811">
    <property type="entry name" value="Nudix"/>
    <property type="match status" value="1"/>
</dbReference>
<dbReference type="InterPro" id="IPR015797">
    <property type="entry name" value="NUDIX_hydrolase-like_dom_sf"/>
</dbReference>
<dbReference type="InterPro" id="IPR000086">
    <property type="entry name" value="NUDIX_hydrolase_dom"/>
</dbReference>
<dbReference type="GO" id="GO:0044715">
    <property type="term" value="F:8-oxo-dGDP phosphatase activity"/>
    <property type="evidence" value="ECO:0007669"/>
    <property type="project" value="TreeGrafter"/>
</dbReference>
<dbReference type="PANTHER" id="PTHR22769">
    <property type="entry name" value="MUTT/NUDIX HYDROLASE"/>
    <property type="match status" value="1"/>
</dbReference>
<dbReference type="PANTHER" id="PTHR22769:SF56">
    <property type="entry name" value="8-OXO-DGDP PHOSPHATASE NUDT18"/>
    <property type="match status" value="1"/>
</dbReference>
<proteinExistence type="inferred from homology"/>
<dbReference type="AlphaFoldDB" id="A0A7R8VPR5"/>
<dbReference type="GO" id="GO:0044716">
    <property type="term" value="F:8-oxo-GDP phosphatase activity"/>
    <property type="evidence" value="ECO:0007669"/>
    <property type="project" value="TreeGrafter"/>
</dbReference>
<dbReference type="InterPro" id="IPR020084">
    <property type="entry name" value="NUDIX_hydrolase_CS"/>
</dbReference>
<reference evidence="5" key="1">
    <citation type="submission" date="2020-11" db="EMBL/GenBank/DDBJ databases">
        <authorList>
            <person name="Tran Van P."/>
        </authorList>
    </citation>
    <scope>NUCLEOTIDE SEQUENCE</scope>
</reference>
<dbReference type="Gene3D" id="3.90.79.10">
    <property type="entry name" value="Nucleoside Triphosphate Pyrophosphohydrolase"/>
    <property type="match status" value="1"/>
</dbReference>
<evidence type="ECO:0000313" key="5">
    <source>
        <dbReference type="EMBL" id="CAD7200877.1"/>
    </source>
</evidence>
<keyword evidence="1 2" id="KW-0378">Hydrolase</keyword>
<evidence type="ECO:0000256" key="2">
    <source>
        <dbReference type="RuleBase" id="RU003476"/>
    </source>
</evidence>
<evidence type="ECO:0000256" key="3">
    <source>
        <dbReference type="SAM" id="MobiDB-lite"/>
    </source>
</evidence>
<dbReference type="EMBL" id="OA567853">
    <property type="protein sequence ID" value="CAD7200877.1"/>
    <property type="molecule type" value="Genomic_DNA"/>
</dbReference>
<dbReference type="PRINTS" id="PR00502">
    <property type="entry name" value="NUDIXFAMILY"/>
</dbReference>
<organism evidence="5">
    <name type="scientific">Timema douglasi</name>
    <name type="common">Walking stick</name>
    <dbReference type="NCBI Taxonomy" id="61478"/>
    <lineage>
        <taxon>Eukaryota</taxon>
        <taxon>Metazoa</taxon>
        <taxon>Ecdysozoa</taxon>
        <taxon>Arthropoda</taxon>
        <taxon>Hexapoda</taxon>
        <taxon>Insecta</taxon>
        <taxon>Pterygota</taxon>
        <taxon>Neoptera</taxon>
        <taxon>Polyneoptera</taxon>
        <taxon>Phasmatodea</taxon>
        <taxon>Timematodea</taxon>
        <taxon>Timematoidea</taxon>
        <taxon>Timematidae</taxon>
        <taxon>Timema</taxon>
    </lineage>
</organism>
<comment type="similarity">
    <text evidence="2">Belongs to the Nudix hydrolase family.</text>
</comment>
<feature type="domain" description="Nudix hydrolase" evidence="4">
    <location>
        <begin position="54"/>
        <end position="222"/>
    </location>
</feature>
<feature type="compositionally biased region" description="Polar residues" evidence="3">
    <location>
        <begin position="1"/>
        <end position="13"/>
    </location>
</feature>
<gene>
    <name evidence="5" type="ORF">TDIB3V08_LOCUS7088</name>
</gene>
<sequence>MSHTELNPSSDNGTLECEEQRETKDNFLPWNEVNIAKGVTPSASPDFVPVVKSTVTYIVVGILFNEADEVLMMQEAKSSCAGKWYLPAGRMEPGEDIEEAVRREVLEETGLEMDPTTLLMMECASGTWFRFVLTGTVTAGALLHPQNKGCSFAPLHPQNQCRSFTPLRLKYSPDANILLTCGTLKTPKDADSESLQAKWVKDLNELNLRASDIQGIVERGRSYQAALRGEPWHAPLLPVLRPHNKLLFRIVVCIRKKSNNRVHLLLSEKTEVHLPVCEINPARNFHSTLKKYMTNIFGADVPAHKPHGILNVEHSGKPECIHDGLCFTILVSFRKPLEEVGIIDKYTWLEISKELGDDLLSRLPKNMVVPLHVIR</sequence>
<accession>A0A7R8VPR5</accession>
<feature type="region of interest" description="Disordered" evidence="3">
    <location>
        <begin position="1"/>
        <end position="20"/>
    </location>
</feature>
<protein>
    <recommendedName>
        <fullName evidence="4">Nudix hydrolase domain-containing protein</fullName>
    </recommendedName>
</protein>
<name>A0A7R8VPR5_TIMDO</name>